<feature type="compositionally biased region" description="Basic and acidic residues" evidence="2">
    <location>
        <begin position="152"/>
        <end position="162"/>
    </location>
</feature>
<feature type="region of interest" description="Disordered" evidence="2">
    <location>
        <begin position="1"/>
        <end position="23"/>
    </location>
</feature>
<sequence>MDKLQQKMVAGQKESTALKEGAKKEEVGKGIQGTVNILLQRKTEDKFFRRLQDPDFPLDTFGFEDDDAEEGDEDMDHITSTEDLHKFFEALTLLSEGIRELEEGHGKIVEENDENVALQGQKGLLPAVDVNSLKQEFQKAQDRFCSVIHSSKMPETDKDKENGSSQTGTGKGDEETDSPEETAEKCMEALRSRVTALREALMAEHKKRESVEAKIQEHQKKVDACNDDLSCRKEAGRKVPQAAAAKRVSITSQHKGKGKEGKGLQGKRPSVLFKAPTGADASKGMAGASIRKG</sequence>
<protein>
    <submittedName>
        <fullName evidence="3">Uncharacterized protein</fullName>
    </submittedName>
</protein>
<accession>A0A0G4I3L0</accession>
<evidence type="ECO:0000313" key="3">
    <source>
        <dbReference type="EMBL" id="CEM51554.1"/>
    </source>
</evidence>
<dbReference type="EMBL" id="CDMZ01004976">
    <property type="protein sequence ID" value="CEM51554.1"/>
    <property type="molecule type" value="Genomic_DNA"/>
</dbReference>
<feature type="region of interest" description="Disordered" evidence="2">
    <location>
        <begin position="149"/>
        <end position="186"/>
    </location>
</feature>
<feature type="coiled-coil region" evidence="1">
    <location>
        <begin position="201"/>
        <end position="228"/>
    </location>
</feature>
<proteinExistence type="predicted"/>
<reference evidence="3" key="1">
    <citation type="submission" date="2014-11" db="EMBL/GenBank/DDBJ databases">
        <authorList>
            <person name="Otto D Thomas"/>
            <person name="Naeem Raeece"/>
        </authorList>
    </citation>
    <scope>NUCLEOTIDE SEQUENCE</scope>
</reference>
<keyword evidence="1" id="KW-0175">Coiled coil</keyword>
<feature type="region of interest" description="Disordered" evidence="2">
    <location>
        <begin position="236"/>
        <end position="293"/>
    </location>
</feature>
<evidence type="ECO:0000256" key="2">
    <source>
        <dbReference type="SAM" id="MobiDB-lite"/>
    </source>
</evidence>
<evidence type="ECO:0000256" key="1">
    <source>
        <dbReference type="SAM" id="Coils"/>
    </source>
</evidence>
<dbReference type="VEuPathDB" id="CryptoDB:Cvel_10690"/>
<gene>
    <name evidence="3" type="ORF">Cvel_10690</name>
</gene>
<name>A0A0G4I3L0_9ALVE</name>
<dbReference type="AlphaFoldDB" id="A0A0G4I3L0"/>
<organism evidence="3">
    <name type="scientific">Chromera velia CCMP2878</name>
    <dbReference type="NCBI Taxonomy" id="1169474"/>
    <lineage>
        <taxon>Eukaryota</taxon>
        <taxon>Sar</taxon>
        <taxon>Alveolata</taxon>
        <taxon>Colpodellida</taxon>
        <taxon>Chromeraceae</taxon>
        <taxon>Chromera</taxon>
    </lineage>
</organism>